<reference evidence="1 2" key="1">
    <citation type="journal article" date="2023" name="Science">
        <title>Complex scaffold remodeling in plant triterpene biosynthesis.</title>
        <authorList>
            <person name="De La Pena R."/>
            <person name="Hodgson H."/>
            <person name="Liu J.C."/>
            <person name="Stephenson M.J."/>
            <person name="Martin A.C."/>
            <person name="Owen C."/>
            <person name="Harkess A."/>
            <person name="Leebens-Mack J."/>
            <person name="Jimenez L.E."/>
            <person name="Osbourn A."/>
            <person name="Sattely E.S."/>
        </authorList>
    </citation>
    <scope>NUCLEOTIDE SEQUENCE [LARGE SCALE GENOMIC DNA]</scope>
    <source>
        <strain evidence="2">cv. JPN11</strain>
        <tissue evidence="1">Leaf</tissue>
    </source>
</reference>
<evidence type="ECO:0000313" key="1">
    <source>
        <dbReference type="EMBL" id="KAJ4724980.1"/>
    </source>
</evidence>
<comment type="caution">
    <text evidence="1">The sequence shown here is derived from an EMBL/GenBank/DDBJ whole genome shotgun (WGS) entry which is preliminary data.</text>
</comment>
<keyword evidence="2" id="KW-1185">Reference proteome</keyword>
<dbReference type="Proteomes" id="UP001164539">
    <property type="component" value="Chromosome 2"/>
</dbReference>
<dbReference type="EMBL" id="CM051395">
    <property type="protein sequence ID" value="KAJ4724980.1"/>
    <property type="molecule type" value="Genomic_DNA"/>
</dbReference>
<proteinExistence type="predicted"/>
<protein>
    <submittedName>
        <fullName evidence="1">Polyadenylate-binding protein</fullName>
    </submittedName>
</protein>
<sequence>MEVSAETLLFSLYVGDLDQSVTEEDLVQKFSRFDGYLSAILCTNSFNQRSLCYGYVNFRDLYGATRAIEALNHTVMNGKAIRVMWSQPNSEARLSGIGNLFVKNLAASIDSKKLHEIFSEFGNILSCKVSVSEDGKSKGYGFVQYTMEESALNAIQNLNCCNVEGKELHVGHFIRRAEKFQGAHAFNNLYIKNLPQDVTEELLEEKFSKFGKITSTVISKDANGISKGFGFVNFENPDDAKRAKETMHGSTLGLKVLYVTRAQKKAERRAILRAQFDRMRKDCARLYKGRNLYVKNINDDVDDMKLKEYFSLCGCITSAKVIDDKGISRGFGFVCFSRPEEANRAMNTLSGILFHGKPLYIAFAQTKQERNAYLQILHGKIAAEAGGFPSTNYFGTYPNLYQRSLQVYKAPELRLPGRNVNGFNGFAPPPLPMVPNAAARQCGGRMNGHVSFPLPFMQTNLQGYNYSTYKQRAGQALANGNPTAGACQLPQEAALITMLPAASPDQRKEILGQKLYPKFVLYKALAATGTASSCNTIKKKGGY</sequence>
<gene>
    <name evidence="1" type="ORF">OWV82_003911</name>
</gene>
<evidence type="ECO:0000313" key="2">
    <source>
        <dbReference type="Proteomes" id="UP001164539"/>
    </source>
</evidence>
<organism evidence="1 2">
    <name type="scientific">Melia azedarach</name>
    <name type="common">Chinaberry tree</name>
    <dbReference type="NCBI Taxonomy" id="155640"/>
    <lineage>
        <taxon>Eukaryota</taxon>
        <taxon>Viridiplantae</taxon>
        <taxon>Streptophyta</taxon>
        <taxon>Embryophyta</taxon>
        <taxon>Tracheophyta</taxon>
        <taxon>Spermatophyta</taxon>
        <taxon>Magnoliopsida</taxon>
        <taxon>eudicotyledons</taxon>
        <taxon>Gunneridae</taxon>
        <taxon>Pentapetalae</taxon>
        <taxon>rosids</taxon>
        <taxon>malvids</taxon>
        <taxon>Sapindales</taxon>
        <taxon>Meliaceae</taxon>
        <taxon>Melia</taxon>
    </lineage>
</organism>
<name>A0ACC1YQU8_MELAZ</name>
<accession>A0ACC1YQU8</accession>